<evidence type="ECO:0000256" key="1">
    <source>
        <dbReference type="ARBA" id="ARBA00023015"/>
    </source>
</evidence>
<name>A0A371P9P2_9ACTN</name>
<keyword evidence="3" id="KW-0804">Transcription</keyword>
<dbReference type="Pfam" id="PF01047">
    <property type="entry name" value="MarR"/>
    <property type="match status" value="1"/>
</dbReference>
<dbReference type="OrthoDB" id="3296622at2"/>
<evidence type="ECO:0000259" key="4">
    <source>
        <dbReference type="PROSITE" id="PS50995"/>
    </source>
</evidence>
<dbReference type="SUPFAM" id="SSF46785">
    <property type="entry name" value="Winged helix' DNA-binding domain"/>
    <property type="match status" value="1"/>
</dbReference>
<dbReference type="InterPro" id="IPR023187">
    <property type="entry name" value="Tscrpt_reg_MarR-type_CS"/>
</dbReference>
<evidence type="ECO:0000256" key="2">
    <source>
        <dbReference type="ARBA" id="ARBA00023125"/>
    </source>
</evidence>
<gene>
    <name evidence="5" type="ORF">DX116_03250</name>
</gene>
<dbReference type="PANTHER" id="PTHR33164:SF101">
    <property type="entry name" value="TRANSCRIPTIONAL REPRESSOR MPRA"/>
    <property type="match status" value="1"/>
</dbReference>
<keyword evidence="6" id="KW-1185">Reference proteome</keyword>
<dbReference type="SMART" id="SM00347">
    <property type="entry name" value="HTH_MARR"/>
    <property type="match status" value="1"/>
</dbReference>
<dbReference type="PROSITE" id="PS01117">
    <property type="entry name" value="HTH_MARR_1"/>
    <property type="match status" value="1"/>
</dbReference>
<dbReference type="GO" id="GO:0003677">
    <property type="term" value="F:DNA binding"/>
    <property type="evidence" value="ECO:0007669"/>
    <property type="project" value="UniProtKB-KW"/>
</dbReference>
<dbReference type="Proteomes" id="UP000265581">
    <property type="component" value="Unassembled WGS sequence"/>
</dbReference>
<sequence>MSDAHRLEFDPIERAGQIWSRRIGDPTSMRLATSIMRVQQLISSELDAVLKPLGITFARYEVLQLLSFSATGQLPLSKIGERLMVHPTSVTNAMDRLESQGLVRRVADEKDRRRTFAELTDEGVQVLEQATAAITEIDFAVPGLTREQQDQTYELLRHLRSSAGDFA</sequence>
<dbReference type="InterPro" id="IPR036388">
    <property type="entry name" value="WH-like_DNA-bd_sf"/>
</dbReference>
<dbReference type="InterPro" id="IPR036390">
    <property type="entry name" value="WH_DNA-bd_sf"/>
</dbReference>
<dbReference type="AlphaFoldDB" id="A0A371P9P2"/>
<keyword evidence="2" id="KW-0238">DNA-binding</keyword>
<organism evidence="5 6">
    <name type="scientific">Aeromicrobium endophyticum</name>
    <dbReference type="NCBI Taxonomy" id="2292704"/>
    <lineage>
        <taxon>Bacteria</taxon>
        <taxon>Bacillati</taxon>
        <taxon>Actinomycetota</taxon>
        <taxon>Actinomycetes</taxon>
        <taxon>Propionibacteriales</taxon>
        <taxon>Nocardioidaceae</taxon>
        <taxon>Aeromicrobium</taxon>
    </lineage>
</organism>
<accession>A0A371P9P2</accession>
<evidence type="ECO:0000313" key="6">
    <source>
        <dbReference type="Proteomes" id="UP000265581"/>
    </source>
</evidence>
<dbReference type="GO" id="GO:0003700">
    <property type="term" value="F:DNA-binding transcription factor activity"/>
    <property type="evidence" value="ECO:0007669"/>
    <property type="project" value="InterPro"/>
</dbReference>
<dbReference type="EMBL" id="QUBR01000001">
    <property type="protein sequence ID" value="REK72641.1"/>
    <property type="molecule type" value="Genomic_DNA"/>
</dbReference>
<dbReference type="Gene3D" id="1.10.10.10">
    <property type="entry name" value="Winged helix-like DNA-binding domain superfamily/Winged helix DNA-binding domain"/>
    <property type="match status" value="1"/>
</dbReference>
<feature type="domain" description="HTH marR-type" evidence="4">
    <location>
        <begin position="28"/>
        <end position="161"/>
    </location>
</feature>
<protein>
    <submittedName>
        <fullName evidence="5">MarR family transcriptional regulator</fullName>
    </submittedName>
</protein>
<dbReference type="PANTHER" id="PTHR33164">
    <property type="entry name" value="TRANSCRIPTIONAL REGULATOR, MARR FAMILY"/>
    <property type="match status" value="1"/>
</dbReference>
<dbReference type="InterPro" id="IPR039422">
    <property type="entry name" value="MarR/SlyA-like"/>
</dbReference>
<comment type="caution">
    <text evidence="5">The sequence shown here is derived from an EMBL/GenBank/DDBJ whole genome shotgun (WGS) entry which is preliminary data.</text>
</comment>
<proteinExistence type="predicted"/>
<reference evidence="5 6" key="1">
    <citation type="submission" date="2018-08" db="EMBL/GenBank/DDBJ databases">
        <title>Aeromicrobium sp. M2KJ-4, whole genome shotgun sequence.</title>
        <authorList>
            <person name="Tuo L."/>
        </authorList>
    </citation>
    <scope>NUCLEOTIDE SEQUENCE [LARGE SCALE GENOMIC DNA]</scope>
    <source>
        <strain evidence="5 6">M2KJ-4</strain>
    </source>
</reference>
<evidence type="ECO:0000256" key="3">
    <source>
        <dbReference type="ARBA" id="ARBA00023163"/>
    </source>
</evidence>
<dbReference type="GO" id="GO:0006950">
    <property type="term" value="P:response to stress"/>
    <property type="evidence" value="ECO:0007669"/>
    <property type="project" value="TreeGrafter"/>
</dbReference>
<evidence type="ECO:0000313" key="5">
    <source>
        <dbReference type="EMBL" id="REK72641.1"/>
    </source>
</evidence>
<dbReference type="RefSeq" id="WP_119702754.1">
    <property type="nucleotide sequence ID" value="NZ_JBHSOI010000001.1"/>
</dbReference>
<dbReference type="PRINTS" id="PR00598">
    <property type="entry name" value="HTHMARR"/>
</dbReference>
<keyword evidence="1" id="KW-0805">Transcription regulation</keyword>
<dbReference type="PROSITE" id="PS50995">
    <property type="entry name" value="HTH_MARR_2"/>
    <property type="match status" value="1"/>
</dbReference>
<dbReference type="InterPro" id="IPR000835">
    <property type="entry name" value="HTH_MarR-typ"/>
</dbReference>